<keyword evidence="3" id="KW-1185">Reference proteome</keyword>
<gene>
    <name evidence="2" type="ORF">E6C60_3304</name>
</gene>
<reference evidence="2 3" key="1">
    <citation type="submission" date="2019-05" db="EMBL/GenBank/DDBJ databases">
        <authorList>
            <person name="Chen C."/>
        </authorList>
    </citation>
    <scope>NUCLEOTIDE SEQUENCE [LARGE SCALE GENOMIC DNA]</scope>
    <source>
        <strain evidence="2 3">HB172198</strain>
    </source>
</reference>
<feature type="transmembrane region" description="Helical" evidence="1">
    <location>
        <begin position="178"/>
        <end position="198"/>
    </location>
</feature>
<feature type="transmembrane region" description="Helical" evidence="1">
    <location>
        <begin position="415"/>
        <end position="439"/>
    </location>
</feature>
<feature type="transmembrane region" description="Helical" evidence="1">
    <location>
        <begin position="42"/>
        <end position="66"/>
    </location>
</feature>
<feature type="transmembrane region" description="Helical" evidence="1">
    <location>
        <begin position="446"/>
        <end position="464"/>
    </location>
</feature>
<feature type="transmembrane region" description="Helical" evidence="1">
    <location>
        <begin position="223"/>
        <end position="244"/>
    </location>
</feature>
<dbReference type="KEGG" id="palo:E6C60_3304"/>
<evidence type="ECO:0000313" key="3">
    <source>
        <dbReference type="Proteomes" id="UP000300879"/>
    </source>
</evidence>
<dbReference type="RefSeq" id="WP_138226799.1">
    <property type="nucleotide sequence ID" value="NZ_CP040396.1"/>
</dbReference>
<evidence type="ECO:0000256" key="1">
    <source>
        <dbReference type="SAM" id="Phobius"/>
    </source>
</evidence>
<evidence type="ECO:0000313" key="2">
    <source>
        <dbReference type="EMBL" id="QCT04015.1"/>
    </source>
</evidence>
<keyword evidence="1" id="KW-1133">Transmembrane helix</keyword>
<feature type="transmembrane region" description="Helical" evidence="1">
    <location>
        <begin position="365"/>
        <end position="395"/>
    </location>
</feature>
<dbReference type="AlphaFoldDB" id="A0A4P8XP06"/>
<proteinExistence type="predicted"/>
<name>A0A4P8XP06_9BACL</name>
<dbReference type="OrthoDB" id="1958056at2"/>
<organism evidence="2 3">
    <name type="scientific">Paenibacillus algicola</name>
    <dbReference type="NCBI Taxonomy" id="2565926"/>
    <lineage>
        <taxon>Bacteria</taxon>
        <taxon>Bacillati</taxon>
        <taxon>Bacillota</taxon>
        <taxon>Bacilli</taxon>
        <taxon>Bacillales</taxon>
        <taxon>Paenibacillaceae</taxon>
        <taxon>Paenibacillus</taxon>
    </lineage>
</organism>
<feature type="transmembrane region" description="Helical" evidence="1">
    <location>
        <begin position="496"/>
        <end position="514"/>
    </location>
</feature>
<feature type="transmembrane region" description="Helical" evidence="1">
    <location>
        <begin position="146"/>
        <end position="166"/>
    </location>
</feature>
<keyword evidence="1" id="KW-0472">Membrane</keyword>
<sequence>MGAVFLRDVKRFYTPKLLLLLLGAALFSLSARQGFAYSYESFVLFVLVDHYYITFFMVPMFLWISYTYLEDNLDYVLIRISRFPRYFAVKAAAWALNTSVFVLVQLAVIMSVGLGLPAGSGFPSPAEQDLSMEVLMKLSDIVQHPWQASALSVLHLILGLSMLGLVMMTLHHFLEKRWVAVTTAGLFILMVFAMKSKIPELTRIPFLFINNYIIFMYNLTYPYAFWVTYISLGMIFGGTVYLICKYWNKDFEWHPKWPRPRGVMPYYAAQLFSFRNVGILATLAIVICLWKWLQLNNLAVGPSTWADYMIYTFWGHGHGYFKPADFLVMLLMNAAPLYMLALFLENEKRVHSMLLTIRLTSKIQWASSILAAGGIYLLVYTIGLTTGSLLIPSLAGLPAEGVTMIPDLTLSWNEIWVYITAVKWLELLVQFLLMLLVFLWSRQVTAAFGGLLLMYALYLLPYSWTLYLPAGMSSLAQHQLFMSAADSAYEGLPPQTIFLILIVIAVSAVLYILIHGYKRRFQ</sequence>
<feature type="transmembrane region" description="Helical" evidence="1">
    <location>
        <begin position="326"/>
        <end position="344"/>
    </location>
</feature>
<accession>A0A4P8XP06</accession>
<protein>
    <submittedName>
        <fullName evidence="2">Uncharacterized protein</fullName>
    </submittedName>
</protein>
<dbReference type="Proteomes" id="UP000300879">
    <property type="component" value="Chromosome"/>
</dbReference>
<feature type="transmembrane region" description="Helical" evidence="1">
    <location>
        <begin position="87"/>
        <end position="114"/>
    </location>
</feature>
<dbReference type="EMBL" id="CP040396">
    <property type="protein sequence ID" value="QCT04015.1"/>
    <property type="molecule type" value="Genomic_DNA"/>
</dbReference>
<keyword evidence="1" id="KW-0812">Transmembrane</keyword>
<feature type="transmembrane region" description="Helical" evidence="1">
    <location>
        <begin position="265"/>
        <end position="293"/>
    </location>
</feature>